<dbReference type="SUPFAM" id="SSF52540">
    <property type="entry name" value="P-loop containing nucleoside triphosphate hydrolases"/>
    <property type="match status" value="1"/>
</dbReference>
<dbReference type="PANTHER" id="PTHR36978">
    <property type="entry name" value="P-LOOP CONTAINING NUCLEOTIDE TRIPHOSPHATE HYDROLASE"/>
    <property type="match status" value="1"/>
</dbReference>
<dbReference type="AlphaFoldDB" id="A0A8H6R918"/>
<dbReference type="Proteomes" id="UP000660729">
    <property type="component" value="Unassembled WGS sequence"/>
</dbReference>
<accession>A0A8H6R918</accession>
<keyword evidence="1" id="KW-0472">Membrane</keyword>
<organism evidence="2 3">
    <name type="scientific">Pseudocercospora fuligena</name>
    <dbReference type="NCBI Taxonomy" id="685502"/>
    <lineage>
        <taxon>Eukaryota</taxon>
        <taxon>Fungi</taxon>
        <taxon>Dikarya</taxon>
        <taxon>Ascomycota</taxon>
        <taxon>Pezizomycotina</taxon>
        <taxon>Dothideomycetes</taxon>
        <taxon>Dothideomycetidae</taxon>
        <taxon>Mycosphaerellales</taxon>
        <taxon>Mycosphaerellaceae</taxon>
        <taxon>Pseudocercospora</taxon>
    </lineage>
</organism>
<reference evidence="2" key="1">
    <citation type="submission" date="2020-04" db="EMBL/GenBank/DDBJ databases">
        <title>Draft genome resource of the tomato pathogen Pseudocercospora fuligena.</title>
        <authorList>
            <person name="Zaccaron A."/>
        </authorList>
    </citation>
    <scope>NUCLEOTIDE SEQUENCE</scope>
    <source>
        <strain evidence="2">PF001</strain>
    </source>
</reference>
<evidence type="ECO:0000313" key="2">
    <source>
        <dbReference type="EMBL" id="KAF7186052.1"/>
    </source>
</evidence>
<keyword evidence="1" id="KW-0812">Transmembrane</keyword>
<gene>
    <name evidence="2" type="ORF">HII31_12579</name>
</gene>
<evidence type="ECO:0000256" key="1">
    <source>
        <dbReference type="SAM" id="Phobius"/>
    </source>
</evidence>
<sequence length="286" mass="32520">MGLAEESNCPFIRPKTTWMNKRNKTRIIPMKLLCFGLGRTGTASLRMALWELGFANPWHGFSVFENPPDAQLCNEAMIAKFENRGQSQWTKKDWDALFFDNDAILDQPSAMFVEELITAYPDAKILITVRDTDTWYESIQATILGPANVAAKLLGYLDPTCGLIFSELERSNVWSYGKNYSNTTREEAQEIWDEHLEKVRRMAPKGEMLEFDVKEGWEPLCRFLGCEVPRDEGGKVKPFPRVNDTAAFENVIGAYFKKLLLKRIAQVGAVLIATVSIGVAIWRNLR</sequence>
<proteinExistence type="predicted"/>
<keyword evidence="3" id="KW-1185">Reference proteome</keyword>
<evidence type="ECO:0000313" key="3">
    <source>
        <dbReference type="Proteomes" id="UP000660729"/>
    </source>
</evidence>
<dbReference type="InterPro" id="IPR027417">
    <property type="entry name" value="P-loop_NTPase"/>
</dbReference>
<protein>
    <recommendedName>
        <fullName evidence="4">P-loop containing nucleoside triphosphate hydrolase protein</fullName>
    </recommendedName>
</protein>
<comment type="caution">
    <text evidence="2">The sequence shown here is derived from an EMBL/GenBank/DDBJ whole genome shotgun (WGS) entry which is preliminary data.</text>
</comment>
<dbReference type="Gene3D" id="3.40.50.300">
    <property type="entry name" value="P-loop containing nucleotide triphosphate hydrolases"/>
    <property type="match status" value="1"/>
</dbReference>
<dbReference type="EMBL" id="JABCIY010000270">
    <property type="protein sequence ID" value="KAF7186052.1"/>
    <property type="molecule type" value="Genomic_DNA"/>
</dbReference>
<dbReference type="OrthoDB" id="408152at2759"/>
<dbReference type="PANTHER" id="PTHR36978:SF4">
    <property type="entry name" value="P-LOOP CONTAINING NUCLEOSIDE TRIPHOSPHATE HYDROLASE PROTEIN"/>
    <property type="match status" value="1"/>
</dbReference>
<feature type="transmembrane region" description="Helical" evidence="1">
    <location>
        <begin position="264"/>
        <end position="282"/>
    </location>
</feature>
<name>A0A8H6R918_9PEZI</name>
<evidence type="ECO:0008006" key="4">
    <source>
        <dbReference type="Google" id="ProtNLM"/>
    </source>
</evidence>
<keyword evidence="1" id="KW-1133">Transmembrane helix</keyword>
<dbReference type="Pfam" id="PF17784">
    <property type="entry name" value="Sulfotransfer_4"/>
    <property type="match status" value="1"/>
</dbReference>
<dbReference type="InterPro" id="IPR040632">
    <property type="entry name" value="Sulfotransfer_4"/>
</dbReference>